<feature type="transmembrane region" description="Helical" evidence="2">
    <location>
        <begin position="493"/>
        <end position="514"/>
    </location>
</feature>
<sequence length="561" mass="61156">MNSVLAFEILCLNSYTFVDIIKIHPVMTVRLSIMTMNDMNPSNDSDTAPAQSLSAQPLPPRPAPQSAAQSQTPMPQTPQYVQPGPSMQPQYAGQPEAWAQPLPPQDVSRGVPRIVSQGVSQPVPQAAIPAVQPAQYAAQLVYPTYPVQPTYPAQPMYPTQPTYPAQSAYSPYPAQQSAPQPLAHPYYAQPVGYAPQPYSAAPQPFVQTAPAMPVTMPNAMPATMPAAMPVVMPIDPRRVWRTWRRKVVNRVMGLTLAYEGMMLLGAMVATIIVGVITASDLSGVQWDGIISLISVFVAFGFLLLMRHRDIFTCEFWLGGQHRDSYGEPNQLGHISQYGGGRMQPLWALMFIVLGMGVQGIVMLVQVAFSRLGTDLASPTSDSIAESSVTVSMWLYVGLVAPICEEVLFRGVLMKELKPLGKNFAIVTSAMVFGLFHDDVVQGTFAFLFGLILGFVAMEYSLVWSIALHIFNNAILSGAIDTLAGNYLDDNAYLIFSLSLSVIGVIGSIIIFVIYGKEMRQYHRTNRSIPDTYFGWAAPTFIIFVVANAAFAIISFVGAMMG</sequence>
<dbReference type="GO" id="GO:0080120">
    <property type="term" value="P:CAAX-box protein maturation"/>
    <property type="evidence" value="ECO:0007669"/>
    <property type="project" value="UniProtKB-ARBA"/>
</dbReference>
<feature type="transmembrane region" description="Helical" evidence="2">
    <location>
        <begin position="442"/>
        <end position="462"/>
    </location>
</feature>
<dbReference type="PANTHER" id="PTHR36435:SF1">
    <property type="entry name" value="CAAX AMINO TERMINAL PROTEASE FAMILY PROTEIN"/>
    <property type="match status" value="1"/>
</dbReference>
<dbReference type="Pfam" id="PF02517">
    <property type="entry name" value="Rce1-like"/>
    <property type="match status" value="1"/>
</dbReference>
<feature type="domain" description="CAAX prenyl protease 2/Lysostaphin resistance protein A-like" evidence="3">
    <location>
        <begin position="389"/>
        <end position="474"/>
    </location>
</feature>
<keyword evidence="2" id="KW-0472">Membrane</keyword>
<feature type="transmembrane region" description="Helical" evidence="2">
    <location>
        <begin position="345"/>
        <end position="368"/>
    </location>
</feature>
<feature type="transmembrane region" description="Helical" evidence="2">
    <location>
        <begin position="469"/>
        <end position="487"/>
    </location>
</feature>
<feature type="compositionally biased region" description="Low complexity" evidence="1">
    <location>
        <begin position="64"/>
        <end position="74"/>
    </location>
</feature>
<dbReference type="GO" id="GO:0006508">
    <property type="term" value="P:proteolysis"/>
    <property type="evidence" value="ECO:0007669"/>
    <property type="project" value="UniProtKB-KW"/>
</dbReference>
<dbReference type="InterPro" id="IPR003675">
    <property type="entry name" value="Rce1/LyrA-like_dom"/>
</dbReference>
<keyword evidence="2" id="KW-1133">Transmembrane helix</keyword>
<dbReference type="InterPro" id="IPR052710">
    <property type="entry name" value="CAAX_protease"/>
</dbReference>
<keyword evidence="4" id="KW-0378">Hydrolase</keyword>
<evidence type="ECO:0000259" key="3">
    <source>
        <dbReference type="Pfam" id="PF02517"/>
    </source>
</evidence>
<dbReference type="PANTHER" id="PTHR36435">
    <property type="entry name" value="SLR1288 PROTEIN"/>
    <property type="match status" value="1"/>
</dbReference>
<keyword evidence="4" id="KW-0645">Protease</keyword>
<dbReference type="GO" id="GO:0004175">
    <property type="term" value="F:endopeptidase activity"/>
    <property type="evidence" value="ECO:0007669"/>
    <property type="project" value="UniProtKB-ARBA"/>
</dbReference>
<accession>A0A374R812</accession>
<dbReference type="AlphaFoldDB" id="A0A374R812"/>
<feature type="transmembrane region" description="Helical" evidence="2">
    <location>
        <begin position="535"/>
        <end position="560"/>
    </location>
</feature>
<feature type="region of interest" description="Disordered" evidence="1">
    <location>
        <begin position="40"/>
        <end position="110"/>
    </location>
</feature>
<evidence type="ECO:0000256" key="2">
    <source>
        <dbReference type="SAM" id="Phobius"/>
    </source>
</evidence>
<feature type="transmembrane region" description="Helical" evidence="2">
    <location>
        <begin position="251"/>
        <end position="276"/>
    </location>
</feature>
<dbReference type="EMBL" id="QSAR01000006">
    <property type="protein sequence ID" value="RGW64320.1"/>
    <property type="molecule type" value="Genomic_DNA"/>
</dbReference>
<proteinExistence type="predicted"/>
<evidence type="ECO:0000313" key="5">
    <source>
        <dbReference type="Proteomes" id="UP000265775"/>
    </source>
</evidence>
<feature type="transmembrane region" description="Helical" evidence="2">
    <location>
        <begin position="288"/>
        <end position="305"/>
    </location>
</feature>
<feature type="compositionally biased region" description="Polar residues" evidence="1">
    <location>
        <begin position="77"/>
        <end position="91"/>
    </location>
</feature>
<gene>
    <name evidence="4" type="ORF">DWV59_06840</name>
</gene>
<organism evidence="4 5">
    <name type="scientific">Bifidobacterium longum</name>
    <dbReference type="NCBI Taxonomy" id="216816"/>
    <lineage>
        <taxon>Bacteria</taxon>
        <taxon>Bacillati</taxon>
        <taxon>Actinomycetota</taxon>
        <taxon>Actinomycetes</taxon>
        <taxon>Bifidobacteriales</taxon>
        <taxon>Bifidobacteriaceae</taxon>
        <taxon>Bifidobacterium</taxon>
    </lineage>
</organism>
<evidence type="ECO:0000256" key="1">
    <source>
        <dbReference type="SAM" id="MobiDB-lite"/>
    </source>
</evidence>
<evidence type="ECO:0000313" key="4">
    <source>
        <dbReference type="EMBL" id="RGW64320.1"/>
    </source>
</evidence>
<dbReference type="GO" id="GO:0008237">
    <property type="term" value="F:metallopeptidase activity"/>
    <property type="evidence" value="ECO:0007669"/>
    <property type="project" value="UniProtKB-KW"/>
</dbReference>
<protein>
    <submittedName>
        <fullName evidence="4">CPBP family intramembrane metalloprotease</fullName>
    </submittedName>
</protein>
<keyword evidence="2" id="KW-0812">Transmembrane</keyword>
<dbReference type="Proteomes" id="UP000265775">
    <property type="component" value="Unassembled WGS sequence"/>
</dbReference>
<comment type="caution">
    <text evidence="4">The sequence shown here is derived from an EMBL/GenBank/DDBJ whole genome shotgun (WGS) entry which is preliminary data.</text>
</comment>
<keyword evidence="4" id="KW-0482">Metalloprotease</keyword>
<feature type="compositionally biased region" description="Polar residues" evidence="1">
    <location>
        <begin position="40"/>
        <end position="50"/>
    </location>
</feature>
<name>A0A374R812_BIFLN</name>
<reference evidence="4 5" key="1">
    <citation type="submission" date="2018-08" db="EMBL/GenBank/DDBJ databases">
        <title>A genome reference for cultivated species of the human gut microbiota.</title>
        <authorList>
            <person name="Zou Y."/>
            <person name="Xue W."/>
            <person name="Luo G."/>
        </authorList>
    </citation>
    <scope>NUCLEOTIDE SEQUENCE [LARGE SCALE GENOMIC DNA]</scope>
    <source>
        <strain evidence="4 5">AF11-12</strain>
    </source>
</reference>